<dbReference type="Proteomes" id="UP001071777">
    <property type="component" value="Unassembled WGS sequence"/>
</dbReference>
<keyword evidence="1" id="KW-0175">Coiled coil</keyword>
<accession>A0ABQ8P9R5</accession>
<evidence type="ECO:0000256" key="1">
    <source>
        <dbReference type="SAM" id="Coils"/>
    </source>
</evidence>
<dbReference type="EMBL" id="JAPCXB010000070">
    <property type="protein sequence ID" value="KAJ1610438.1"/>
    <property type="molecule type" value="Genomic_DNA"/>
</dbReference>
<evidence type="ECO:0000313" key="2">
    <source>
        <dbReference type="EMBL" id="KAJ1610438.1"/>
    </source>
</evidence>
<keyword evidence="3" id="KW-1185">Reference proteome</keyword>
<protein>
    <submittedName>
        <fullName evidence="2">Uncharacterized protein</fullName>
    </submittedName>
</protein>
<sequence>MEDIPIVLFAVKKKETALYLDSYSQTDNIYKNTCATPRDYSNYYHSYIKKYKNYDYEDQELRKSRNNYYKQNSYFLNRRTSSNKHEHFELKGVQKKREDPIVYNKCGYDTNQFYGKYGIQKFPVTIYQNSQAETSSIDTTINNAHFNTNPQLKTRKIHVKYPYNQDYHIKEYYSEGLCKCCRNSSMRNADLYHENHPNYNFISDNIPEAIAMTIMIGVNAVVEVIAGIAIKCCARIPDKDYLHPGTGCVLMDQLNDKIDRLISEQSEEHNEIKQLENEEDDPNPSCEAWINSKLDEVMESYNTKDNTAGPKYNSLYDALVKNCYHKANDSEFDPIKYSENLPYSIPFTDSEVQPLKRGFLYDLGK</sequence>
<proteinExistence type="predicted"/>
<name>A0ABQ8P9R5_9CRYT</name>
<comment type="caution">
    <text evidence="2">The sequence shown here is derived from an EMBL/GenBank/DDBJ whole genome shotgun (WGS) entry which is preliminary data.</text>
</comment>
<organism evidence="2 3">
    <name type="scientific">Cryptosporidium canis</name>
    <dbReference type="NCBI Taxonomy" id="195482"/>
    <lineage>
        <taxon>Eukaryota</taxon>
        <taxon>Sar</taxon>
        <taxon>Alveolata</taxon>
        <taxon>Apicomplexa</taxon>
        <taxon>Conoidasida</taxon>
        <taxon>Coccidia</taxon>
        <taxon>Eucoccidiorida</taxon>
        <taxon>Eimeriorina</taxon>
        <taxon>Cryptosporidiidae</taxon>
        <taxon>Cryptosporidium</taxon>
    </lineage>
</organism>
<reference evidence="2" key="1">
    <citation type="submission" date="2022-10" db="EMBL/GenBank/DDBJ databases">
        <title>Adaptive evolution leads to modifications in subtelomeric GC content in a zoonotic Cryptosporidium species.</title>
        <authorList>
            <person name="Li J."/>
            <person name="Feng Y."/>
            <person name="Xiao L."/>
        </authorList>
    </citation>
    <scope>NUCLEOTIDE SEQUENCE</scope>
    <source>
        <strain evidence="2">25894</strain>
    </source>
</reference>
<evidence type="ECO:0000313" key="3">
    <source>
        <dbReference type="Proteomes" id="UP001071777"/>
    </source>
</evidence>
<feature type="coiled-coil region" evidence="1">
    <location>
        <begin position="251"/>
        <end position="278"/>
    </location>
</feature>
<gene>
    <name evidence="2" type="ORF">OJ252_1879</name>
</gene>